<evidence type="ECO:0000313" key="4">
    <source>
        <dbReference type="Proteomes" id="UP000007110"/>
    </source>
</evidence>
<dbReference type="GO" id="GO:0006139">
    <property type="term" value="P:nucleobase-containing compound metabolic process"/>
    <property type="evidence" value="ECO:0007669"/>
    <property type="project" value="InterPro"/>
</dbReference>
<sequence length="569" mass="64367">MASTPENAKSTPETTKPPPETPNSPPATSKPPPETQNSPPVTPKSPTATPKSPTATPKSPTATPKSPPATPKSPRSRMEATKTDTHGRLYRIKKTCARVRLLDLDNEEARVDIAILRRILGIGVNDLRDVLRRSAHVHVDLMPMKDAPRIFQRSSAPWNVVNIRLANGEPVDKAATIFANPAAYFMGKRNMQIPFKRSRPCIRPEMTGMAVEAIWSIFAEMDVDHIEVKVMLEKLKGRFSKSELPVIHGESNSLPQRFRRWFMTIPLYFTLRWGKEEGATMISLHPGFVEADIQKEIRRRALVLFKRRSRRRNRSRSRSVGSEHSDGDISVVEEEVPIPVSSGRVPVINESAKCSVVVDTLFKDAAKAGMLVISFDCKGPVLEDDKMEVALVQLSTIDGEVWIFDVTEKEGKTSLMKEGRLKELLEAECVMKVMHDCLNTATNLFRQFEVKMCNVFDTTLAYETLLNQCNIFPVEHEVTRHRIELSSLCEMVGETYKGEDDKMSEVLKNNPHMWDDRPLSEDLVKYAAGTVRALVPRVFNKLDRLIHPAWQQYFDWMCEETLHQAQTTK</sequence>
<evidence type="ECO:0000313" key="3">
    <source>
        <dbReference type="EnsemblMetazoa" id="XP_003729508"/>
    </source>
</evidence>
<proteinExistence type="predicted"/>
<keyword evidence="4" id="KW-1185">Reference proteome</keyword>
<name>A0A7M7GHI5_STRPU</name>
<dbReference type="GO" id="GO:0008408">
    <property type="term" value="F:3'-5' exonuclease activity"/>
    <property type="evidence" value="ECO:0007669"/>
    <property type="project" value="InterPro"/>
</dbReference>
<evidence type="ECO:0000259" key="2">
    <source>
        <dbReference type="SMART" id="SM00474"/>
    </source>
</evidence>
<dbReference type="GO" id="GO:0003729">
    <property type="term" value="F:mRNA binding"/>
    <property type="evidence" value="ECO:0000318"/>
    <property type="project" value="GO_Central"/>
</dbReference>
<dbReference type="InterPro" id="IPR002562">
    <property type="entry name" value="3'-5'_exonuclease_dom"/>
</dbReference>
<accession>A0A7M7GHI5</accession>
<dbReference type="GO" id="GO:0008298">
    <property type="term" value="P:intracellular mRNA localization"/>
    <property type="evidence" value="ECO:0000318"/>
    <property type="project" value="GO_Central"/>
</dbReference>
<dbReference type="EnsemblMetazoa" id="XM_003729460">
    <property type="protein sequence ID" value="XP_003729508"/>
    <property type="gene ID" value="LOC100893717"/>
</dbReference>
<dbReference type="OMA" id="IWSIFNE"/>
<feature type="compositionally biased region" description="Basic and acidic residues" evidence="1">
    <location>
        <begin position="76"/>
        <end position="87"/>
    </location>
</feature>
<dbReference type="OrthoDB" id="26838at2759"/>
<dbReference type="SMART" id="SM00474">
    <property type="entry name" value="35EXOc"/>
    <property type="match status" value="1"/>
</dbReference>
<reference evidence="4" key="1">
    <citation type="submission" date="2015-02" db="EMBL/GenBank/DDBJ databases">
        <title>Genome sequencing for Strongylocentrotus purpuratus.</title>
        <authorList>
            <person name="Murali S."/>
            <person name="Liu Y."/>
            <person name="Vee V."/>
            <person name="English A."/>
            <person name="Wang M."/>
            <person name="Skinner E."/>
            <person name="Han Y."/>
            <person name="Muzny D.M."/>
            <person name="Worley K.C."/>
            <person name="Gibbs R.A."/>
        </authorList>
    </citation>
    <scope>NUCLEOTIDE SEQUENCE</scope>
</reference>
<dbReference type="InterPro" id="IPR012337">
    <property type="entry name" value="RNaseH-like_sf"/>
</dbReference>
<organism evidence="3 4">
    <name type="scientific">Strongylocentrotus purpuratus</name>
    <name type="common">Purple sea urchin</name>
    <dbReference type="NCBI Taxonomy" id="7668"/>
    <lineage>
        <taxon>Eukaryota</taxon>
        <taxon>Metazoa</taxon>
        <taxon>Echinodermata</taxon>
        <taxon>Eleutherozoa</taxon>
        <taxon>Echinozoa</taxon>
        <taxon>Echinoidea</taxon>
        <taxon>Euechinoidea</taxon>
        <taxon>Echinacea</taxon>
        <taxon>Camarodonta</taxon>
        <taxon>Echinidea</taxon>
        <taxon>Strongylocentrotidae</taxon>
        <taxon>Strongylocentrotus</taxon>
    </lineage>
</organism>
<dbReference type="KEGG" id="spu:100893717"/>
<protein>
    <recommendedName>
        <fullName evidence="2">3'-5' exonuclease domain-containing protein</fullName>
    </recommendedName>
</protein>
<feature type="compositionally biased region" description="Low complexity" evidence="1">
    <location>
        <begin position="44"/>
        <end position="64"/>
    </location>
</feature>
<dbReference type="AlphaFoldDB" id="A0A7M7GHI5"/>
<dbReference type="Proteomes" id="UP000007110">
    <property type="component" value="Unassembled WGS sequence"/>
</dbReference>
<dbReference type="GeneID" id="100893717"/>
<dbReference type="Pfam" id="PF01612">
    <property type="entry name" value="DNA_pol_A_exo1"/>
    <property type="match status" value="1"/>
</dbReference>
<dbReference type="RefSeq" id="XP_003729508.1">
    <property type="nucleotide sequence ID" value="XM_003729460.3"/>
</dbReference>
<dbReference type="InParanoid" id="A0A7M7GHI5"/>
<feature type="region of interest" description="Disordered" evidence="1">
    <location>
        <begin position="1"/>
        <end position="87"/>
    </location>
</feature>
<feature type="domain" description="3'-5' exonuclease" evidence="2">
    <location>
        <begin position="345"/>
        <end position="547"/>
    </location>
</feature>
<evidence type="ECO:0000256" key="1">
    <source>
        <dbReference type="SAM" id="MobiDB-lite"/>
    </source>
</evidence>
<dbReference type="SUPFAM" id="SSF53098">
    <property type="entry name" value="Ribonuclease H-like"/>
    <property type="match status" value="1"/>
</dbReference>
<feature type="compositionally biased region" description="Pro residues" evidence="1">
    <location>
        <begin position="15"/>
        <end position="34"/>
    </location>
</feature>
<reference evidence="3" key="2">
    <citation type="submission" date="2021-01" db="UniProtKB">
        <authorList>
            <consortium name="EnsemblMetazoa"/>
        </authorList>
    </citation>
    <scope>IDENTIFICATION</scope>
</reference>
<dbReference type="PANTHER" id="PTHR46814:SF1">
    <property type="entry name" value="EGALITARIAN, ISOFORM B"/>
    <property type="match status" value="1"/>
</dbReference>
<dbReference type="Gene3D" id="3.30.420.10">
    <property type="entry name" value="Ribonuclease H-like superfamily/Ribonuclease H"/>
    <property type="match status" value="1"/>
</dbReference>
<dbReference type="PANTHER" id="PTHR46814">
    <property type="entry name" value="EGALITARIAN, ISOFORM B"/>
    <property type="match status" value="1"/>
</dbReference>
<dbReference type="InterPro" id="IPR036397">
    <property type="entry name" value="RNaseH_sf"/>
</dbReference>